<dbReference type="InterPro" id="IPR006558">
    <property type="entry name" value="LamG-like"/>
</dbReference>
<dbReference type="Gene3D" id="2.60.120.200">
    <property type="match status" value="2"/>
</dbReference>
<evidence type="ECO:0000313" key="6">
    <source>
        <dbReference type="Proteomes" id="UP001431776"/>
    </source>
</evidence>
<dbReference type="Pfam" id="PF00754">
    <property type="entry name" value="F5_F8_type_C"/>
    <property type="match status" value="1"/>
</dbReference>
<evidence type="ECO:0000259" key="4">
    <source>
        <dbReference type="PROSITE" id="PS50022"/>
    </source>
</evidence>
<organism evidence="5 6">
    <name type="scientific">Anaerobaca lacustris</name>
    <dbReference type="NCBI Taxonomy" id="3044600"/>
    <lineage>
        <taxon>Bacteria</taxon>
        <taxon>Pseudomonadati</taxon>
        <taxon>Planctomycetota</taxon>
        <taxon>Phycisphaerae</taxon>
        <taxon>Sedimentisphaerales</taxon>
        <taxon>Anaerobacaceae</taxon>
        <taxon>Anaerobaca</taxon>
    </lineage>
</organism>
<dbReference type="EMBL" id="JASCXX010000009">
    <property type="protein sequence ID" value="MDI6449303.1"/>
    <property type="molecule type" value="Genomic_DNA"/>
</dbReference>
<dbReference type="RefSeq" id="WP_349244709.1">
    <property type="nucleotide sequence ID" value="NZ_JASCXX010000009.1"/>
</dbReference>
<name>A0AAW6TUL6_9BACT</name>
<dbReference type="SMART" id="SM00560">
    <property type="entry name" value="LamGL"/>
    <property type="match status" value="1"/>
</dbReference>
<proteinExistence type="predicted"/>
<dbReference type="PROSITE" id="PS50022">
    <property type="entry name" value="FA58C_3"/>
    <property type="match status" value="1"/>
</dbReference>
<keyword evidence="1 3" id="KW-0732">Signal</keyword>
<keyword evidence="6" id="KW-1185">Reference proteome</keyword>
<sequence length="964" mass="104228">MPRRPIGCIYAVILSVACWVLLVTPAVHAVGGYALEFDGVDDYVEVPTEDYIFEDGDTFTIETWARWFDDTRSLCSYRYSFQRSRFRTRGSAALTVLTGIANEEWHHVAAVYRGDAATKYLDLYVDGAHTASTNTAGSPLSSYDGNMLRIGMTRHSSGQYSHCIMDEIRIWETARTEAEIQEHMSRELRGSEEGLIGYWKFNEGDGTTVYDSSPSQNHGTISDATWTADAAPVAAGAAPTSALSPSPASGLADTPRDVVLGWASGAFADTHDVYFGTSFADVNAADRGNPRGVLVSQGQSAVTYDPAGLLDFQTTYYWRVDEVNAPPDGTIFRGAVWSFTTEPFAYAIQNISATASSSGAGAVPANTIDGSGLNASDQHSINESQMWVTASDAELPAWIQYEFDRVYKLHELLIWNYNVMFEPVLGFGAKDVTVEYSADGVEWTVLADVQFARATATATYAANTTVDLAGVPARYVRLTINDNWGALAQTGLSEVRFLYIPAYAREPQPADGATNVDPDTILSWRTGRDATAHDVYFGAIADELPLVGSMAGATFTPDAIEFGTTYYWRIDAVSDDVWAGELWSFATQEYRLIDGFETYTDNIDAGEAIFDTWLDGWVNNTGSTVGYLETPFAERTIVRSGRQSMPLFYDNTVSPFYSEAERTFETARNWTVSGADTLRLFVAGRAPALFETADGAILMNGIGNDIWDSADQFRYVHKSLSGNGSITARVDTLDGSPDIWVKGGVMIRQNTEAGAINVFMAMTGSGGGGATFQQRMEAGGATISQHTYADGPFTAPYWVRVTREGSTLTGYTSPDGENWTQRGDTITLAMTDPVLIGLALTSHNANQATSAQFSNVAFTGNVTGNWQAAEVGVAQPEGNDIAPLYVVLEDATGKSAVVTHPDANIVGRSGWNEWQIPLSQFAGVNLSRVDTMTIGVGSRTNPTAGGAGVIYIDDVSYGKPASVN</sequence>
<dbReference type="Proteomes" id="UP001431776">
    <property type="component" value="Unassembled WGS sequence"/>
</dbReference>
<evidence type="ECO:0000256" key="1">
    <source>
        <dbReference type="ARBA" id="ARBA00022729"/>
    </source>
</evidence>
<dbReference type="Gene3D" id="2.60.120.260">
    <property type="entry name" value="Galactose-binding domain-like"/>
    <property type="match status" value="1"/>
</dbReference>
<dbReference type="SUPFAM" id="SSF49785">
    <property type="entry name" value="Galactose-binding domain-like"/>
    <property type="match status" value="1"/>
</dbReference>
<dbReference type="InterPro" id="IPR000421">
    <property type="entry name" value="FA58C"/>
</dbReference>
<feature type="domain" description="F5/8 type C" evidence="4">
    <location>
        <begin position="345"/>
        <end position="497"/>
    </location>
</feature>
<evidence type="ECO:0000256" key="3">
    <source>
        <dbReference type="SAM" id="SignalP"/>
    </source>
</evidence>
<dbReference type="Pfam" id="PF13385">
    <property type="entry name" value="Laminin_G_3"/>
    <property type="match status" value="1"/>
</dbReference>
<comment type="caution">
    <text evidence="5">The sequence shown here is derived from an EMBL/GenBank/DDBJ whole genome shotgun (WGS) entry which is preliminary data.</text>
</comment>
<dbReference type="AlphaFoldDB" id="A0AAW6TUL6"/>
<protein>
    <submittedName>
        <fullName evidence="5">Discoidin domain-containing protein</fullName>
    </submittedName>
</protein>
<dbReference type="InterPro" id="IPR013320">
    <property type="entry name" value="ConA-like_dom_sf"/>
</dbReference>
<dbReference type="InterPro" id="IPR008979">
    <property type="entry name" value="Galactose-bd-like_sf"/>
</dbReference>
<reference evidence="5" key="1">
    <citation type="submission" date="2023-05" db="EMBL/GenBank/DDBJ databases">
        <title>Anaerotaeda fermentans gen. nov., sp. nov., a novel anaerobic planctomycete of the new family within the order Sedimentisphaerales isolated from Taman Peninsula, Russia.</title>
        <authorList>
            <person name="Khomyakova M.A."/>
            <person name="Merkel A.Y."/>
            <person name="Slobodkin A.I."/>
        </authorList>
    </citation>
    <scope>NUCLEOTIDE SEQUENCE</scope>
    <source>
        <strain evidence="5">M17dextr</strain>
    </source>
</reference>
<feature type="chain" id="PRO_5043969766" evidence="3">
    <location>
        <begin position="30"/>
        <end position="964"/>
    </location>
</feature>
<dbReference type="SUPFAM" id="SSF49899">
    <property type="entry name" value="Concanavalin A-like lectins/glucanases"/>
    <property type="match status" value="1"/>
</dbReference>
<gene>
    <name evidence="5" type="ORF">QJ522_09640</name>
</gene>
<evidence type="ECO:0000256" key="2">
    <source>
        <dbReference type="ARBA" id="ARBA00023157"/>
    </source>
</evidence>
<evidence type="ECO:0000313" key="5">
    <source>
        <dbReference type="EMBL" id="MDI6449303.1"/>
    </source>
</evidence>
<feature type="signal peptide" evidence="3">
    <location>
        <begin position="1"/>
        <end position="29"/>
    </location>
</feature>
<keyword evidence="2" id="KW-1015">Disulfide bond</keyword>
<dbReference type="PROSITE" id="PS51257">
    <property type="entry name" value="PROKAR_LIPOPROTEIN"/>
    <property type="match status" value="1"/>
</dbReference>
<accession>A0AAW6TUL6</accession>